<protein>
    <submittedName>
        <fullName evidence="1">Uncharacterized protein</fullName>
    </submittedName>
</protein>
<keyword evidence="2" id="KW-1185">Reference proteome</keyword>
<accession>A0ABN6FFH3</accession>
<dbReference type="EMBL" id="AP024525">
    <property type="protein sequence ID" value="BCT74573.1"/>
    <property type="molecule type" value="Genomic_DNA"/>
</dbReference>
<sequence length="145" mass="14924">MTLPDSAGGHVPAPPSHPPGRALAGLNRVSTQALTSLARAAAAAELGVRPADVRADWTDDAGLLALRVVAPIVIPDLADAGSDAARLSAWGGSVWERCAVAKGRILDSVMQLSGATLSRVDLRISGMRAGRPMRPLVPRGEATHV</sequence>
<reference evidence="1 2" key="1">
    <citation type="journal article" date="2021" name="J. Biosci. Bioeng.">
        <title>Identification and characterization of a chc gene cluster responsible for the aromatization pathway of cyclohexanecarboxylate degradation in Sinomonas cyclohexanicum ATCC 51369.</title>
        <authorList>
            <person name="Yamamoto T."/>
            <person name="Hasegawa Y."/>
            <person name="Lau P.C.K."/>
            <person name="Iwaki H."/>
        </authorList>
    </citation>
    <scope>NUCLEOTIDE SEQUENCE [LARGE SCALE GENOMIC DNA]</scope>
    <source>
        <strain evidence="1 2">ATCC 51369</strain>
    </source>
</reference>
<evidence type="ECO:0000313" key="1">
    <source>
        <dbReference type="EMBL" id="BCT74573.1"/>
    </source>
</evidence>
<name>A0ABN6FFH3_SINCY</name>
<organism evidence="1 2">
    <name type="scientific">Sinomonas cyclohexanicum</name>
    <name type="common">Corynebacterium cyclohexanicum</name>
    <dbReference type="NCBI Taxonomy" id="322009"/>
    <lineage>
        <taxon>Bacteria</taxon>
        <taxon>Bacillati</taxon>
        <taxon>Actinomycetota</taxon>
        <taxon>Actinomycetes</taxon>
        <taxon>Micrococcales</taxon>
        <taxon>Micrococcaceae</taxon>
        <taxon>Sinomonas</taxon>
    </lineage>
</organism>
<dbReference type="Proteomes" id="UP001319861">
    <property type="component" value="Chromosome"/>
</dbReference>
<gene>
    <name evidence="1" type="ORF">SCMU_04150</name>
</gene>
<evidence type="ECO:0000313" key="2">
    <source>
        <dbReference type="Proteomes" id="UP001319861"/>
    </source>
</evidence>
<proteinExistence type="predicted"/>